<evidence type="ECO:0008006" key="4">
    <source>
        <dbReference type="Google" id="ProtNLM"/>
    </source>
</evidence>
<feature type="transmembrane region" description="Helical" evidence="1">
    <location>
        <begin position="130"/>
        <end position="149"/>
    </location>
</feature>
<dbReference type="RefSeq" id="WP_149036414.1">
    <property type="nucleotide sequence ID" value="NZ_CP011310.1"/>
</dbReference>
<feature type="transmembrane region" description="Helical" evidence="1">
    <location>
        <begin position="161"/>
        <end position="183"/>
    </location>
</feature>
<evidence type="ECO:0000313" key="2">
    <source>
        <dbReference type="EMBL" id="AKQ43153.2"/>
    </source>
</evidence>
<gene>
    <name evidence="2" type="ORF">CP97_04170</name>
</gene>
<dbReference type="EMBL" id="CP011310">
    <property type="protein sequence ID" value="AKQ43153.2"/>
    <property type="molecule type" value="Genomic_DNA"/>
</dbReference>
<dbReference type="KEGG" id="ery:CP97_04170"/>
<dbReference type="OrthoDB" id="8266279at2"/>
<reference evidence="3" key="2">
    <citation type="submission" date="2015-04" db="EMBL/GenBank/DDBJ databases">
        <title>The complete genome sequence of Erythrobacter sp. s21-N3.</title>
        <authorList>
            <person name="Zhuang L."/>
            <person name="Liu Y."/>
            <person name="Shao Z."/>
        </authorList>
    </citation>
    <scope>NUCLEOTIDE SEQUENCE [LARGE SCALE GENOMIC DNA]</scope>
    <source>
        <strain evidence="3">s21-N3</strain>
    </source>
</reference>
<keyword evidence="1" id="KW-0812">Transmembrane</keyword>
<keyword evidence="3" id="KW-1185">Reference proteome</keyword>
<sequence length="376" mass="41087">MARIRSRPKKWDRFANFAPGAALLAIALVVAVLAAAALTAQSTQLAIPVIPAGDANRAVEAEARADRLAEAEKRDTDLQLYDRIAERVRAGENYYAVAVEEQRARDFPVQPGLAVRLPTLAFITAALGEWGMIVLAASLGVATLLAWHYRLRDTEGGPDRIRFILILLVIGALSGFKPQYLVLHEVWAGMFIALALGLYRRKAWFWAFAAGVLALSLRELALPFILLMMVLAWARGNRAEAAAWLGAVLVFGIALSVHLAQIAQYTSAADPASPGWLALRGLAGWTSNIVLSSQLHLLPGWLAAPLAILPLLGWAAWRSWFGLTGFLLCFGYGVVFMIAGRDNNFYWALIVMPVWFVGYAFVPRAMASLWHSARGQ</sequence>
<feature type="transmembrane region" description="Helical" evidence="1">
    <location>
        <begin position="203"/>
        <end position="234"/>
    </location>
</feature>
<dbReference type="Proteomes" id="UP000059113">
    <property type="component" value="Chromosome"/>
</dbReference>
<organism evidence="2 3">
    <name type="scientific">Aurantiacibacter atlanticus</name>
    <dbReference type="NCBI Taxonomy" id="1648404"/>
    <lineage>
        <taxon>Bacteria</taxon>
        <taxon>Pseudomonadati</taxon>
        <taxon>Pseudomonadota</taxon>
        <taxon>Alphaproteobacteria</taxon>
        <taxon>Sphingomonadales</taxon>
        <taxon>Erythrobacteraceae</taxon>
        <taxon>Aurantiacibacter</taxon>
    </lineage>
</organism>
<protein>
    <recommendedName>
        <fullName evidence="4">DUF2029 domain-containing protein</fullName>
    </recommendedName>
</protein>
<accession>A0A0H4W0W4</accession>
<dbReference type="AlphaFoldDB" id="A0A0H4W0W4"/>
<proteinExistence type="predicted"/>
<feature type="transmembrane region" description="Helical" evidence="1">
    <location>
        <begin position="345"/>
        <end position="362"/>
    </location>
</feature>
<feature type="transmembrane region" description="Helical" evidence="1">
    <location>
        <begin position="320"/>
        <end position="339"/>
    </location>
</feature>
<keyword evidence="1" id="KW-0472">Membrane</keyword>
<feature type="transmembrane region" description="Helical" evidence="1">
    <location>
        <begin position="241"/>
        <end position="262"/>
    </location>
</feature>
<evidence type="ECO:0000313" key="3">
    <source>
        <dbReference type="Proteomes" id="UP000059113"/>
    </source>
</evidence>
<dbReference type="STRING" id="1648404.CP97_04170"/>
<evidence type="ECO:0000256" key="1">
    <source>
        <dbReference type="SAM" id="Phobius"/>
    </source>
</evidence>
<keyword evidence="1" id="KW-1133">Transmembrane helix</keyword>
<reference evidence="2 3" key="1">
    <citation type="journal article" date="2015" name="Int. J. Syst. Evol. Microbiol.">
        <title>Erythrobacter atlanticus sp. nov., a bacterium from ocean sediment able to degrade polycyclic aromatic hydrocarbons.</title>
        <authorList>
            <person name="Zhuang L."/>
            <person name="Liu Y."/>
            <person name="Wang L."/>
            <person name="Wang W."/>
            <person name="Shao Z."/>
        </authorList>
    </citation>
    <scope>NUCLEOTIDE SEQUENCE [LARGE SCALE GENOMIC DNA]</scope>
    <source>
        <strain evidence="3">s21-N3</strain>
    </source>
</reference>
<name>A0A0H4W0W4_9SPHN</name>